<sequence length="120" mass="14023">MRRMVQANQTVLPRPGRRHAARLVERVAQDEDWVQLPAGPSQLDSRRRQWWVRRIPDPDTPAGDEAWARWLITRRRPEDPSERDCYLAWGPQQTPVEQSVLVPGARRRVEEAIRLAQQTA</sequence>
<reference evidence="1" key="1">
    <citation type="journal article" date="2014" name="Int. J. Syst. Evol. Microbiol.">
        <title>Complete genome sequence of Corynebacterium casei LMG S-19264T (=DSM 44701T), isolated from a smear-ripened cheese.</title>
        <authorList>
            <consortium name="US DOE Joint Genome Institute (JGI-PGF)"/>
            <person name="Walter F."/>
            <person name="Albersmeier A."/>
            <person name="Kalinowski J."/>
            <person name="Ruckert C."/>
        </authorList>
    </citation>
    <scope>NUCLEOTIDE SEQUENCE</scope>
    <source>
        <strain evidence="1">JCM 4790</strain>
    </source>
</reference>
<organism evidence="1 2">
    <name type="scientific">Streptomyces minutiscleroticus</name>
    <dbReference type="NCBI Taxonomy" id="68238"/>
    <lineage>
        <taxon>Bacteria</taxon>
        <taxon>Bacillati</taxon>
        <taxon>Actinomycetota</taxon>
        <taxon>Actinomycetes</taxon>
        <taxon>Kitasatosporales</taxon>
        <taxon>Streptomycetaceae</taxon>
        <taxon>Streptomyces</taxon>
    </lineage>
</organism>
<gene>
    <name evidence="1" type="ORF">GCM10010358_63190</name>
</gene>
<keyword evidence="2" id="KW-1185">Reference proteome</keyword>
<dbReference type="EMBL" id="BMVU01000044">
    <property type="protein sequence ID" value="GGY00701.1"/>
    <property type="molecule type" value="Genomic_DNA"/>
</dbReference>
<evidence type="ECO:0000313" key="2">
    <source>
        <dbReference type="Proteomes" id="UP000619244"/>
    </source>
</evidence>
<protein>
    <submittedName>
        <fullName evidence="1">Uncharacterized protein</fullName>
    </submittedName>
</protein>
<dbReference type="AlphaFoldDB" id="A0A918NVX1"/>
<dbReference type="Proteomes" id="UP000619244">
    <property type="component" value="Unassembled WGS sequence"/>
</dbReference>
<name>A0A918NVX1_9ACTN</name>
<accession>A0A918NVX1</accession>
<reference evidence="1" key="2">
    <citation type="submission" date="2020-09" db="EMBL/GenBank/DDBJ databases">
        <authorList>
            <person name="Sun Q."/>
            <person name="Ohkuma M."/>
        </authorList>
    </citation>
    <scope>NUCLEOTIDE SEQUENCE</scope>
    <source>
        <strain evidence="1">JCM 4790</strain>
    </source>
</reference>
<comment type="caution">
    <text evidence="1">The sequence shown here is derived from an EMBL/GenBank/DDBJ whole genome shotgun (WGS) entry which is preliminary data.</text>
</comment>
<evidence type="ECO:0000313" key="1">
    <source>
        <dbReference type="EMBL" id="GGY00701.1"/>
    </source>
</evidence>
<proteinExistence type="predicted"/>